<reference evidence="2" key="1">
    <citation type="submission" date="2017-05" db="EMBL/GenBank/DDBJ databases">
        <authorList>
            <person name="Rodrigo-Torres L."/>
            <person name="Arahal R. D."/>
            <person name="Lucena T."/>
        </authorList>
    </citation>
    <scope>NUCLEOTIDE SEQUENCE [LARGE SCALE GENOMIC DNA]</scope>
    <source>
        <strain evidence="2">CECT 8649</strain>
    </source>
</reference>
<evidence type="ECO:0000313" key="1">
    <source>
        <dbReference type="EMBL" id="SMX28719.1"/>
    </source>
</evidence>
<dbReference type="AlphaFoldDB" id="A0A238JDL2"/>
<accession>A0A238JDL2</accession>
<protein>
    <submittedName>
        <fullName evidence="1">Uncharacterized protein</fullName>
    </submittedName>
</protein>
<dbReference type="EMBL" id="FXXP01000002">
    <property type="protein sequence ID" value="SMX28719.1"/>
    <property type="molecule type" value="Genomic_DNA"/>
</dbReference>
<organism evidence="1 2">
    <name type="scientific">Pelagimonas phthalicica</name>
    <dbReference type="NCBI Taxonomy" id="1037362"/>
    <lineage>
        <taxon>Bacteria</taxon>
        <taxon>Pseudomonadati</taxon>
        <taxon>Pseudomonadota</taxon>
        <taxon>Alphaproteobacteria</taxon>
        <taxon>Rhodobacterales</taxon>
        <taxon>Roseobacteraceae</taxon>
        <taxon>Pelagimonas</taxon>
    </lineage>
</organism>
<keyword evidence="2" id="KW-1185">Reference proteome</keyword>
<gene>
    <name evidence="1" type="ORF">TRP8649_02845</name>
</gene>
<evidence type="ECO:0000313" key="2">
    <source>
        <dbReference type="Proteomes" id="UP000225972"/>
    </source>
</evidence>
<proteinExistence type="predicted"/>
<dbReference type="Proteomes" id="UP000225972">
    <property type="component" value="Unassembled WGS sequence"/>
</dbReference>
<sequence>MGGINEHFLCHVIRMRALPPLPKQEGPAGGIPGGAEVRYACLVRAIACARAWRDICAPARCLISVARFIAFLLRRFPVGRLAGCPVCGSFRLRPFEAHRPWHMPWRSGHRSLALRPNRLAWGQLLADHTPNSETLWVNAKGTTSRVNIKAGLWKRQWAKSRQAE</sequence>
<name>A0A238JDL2_9RHOB</name>